<dbReference type="Proteomes" id="UP000299102">
    <property type="component" value="Unassembled WGS sequence"/>
</dbReference>
<feature type="compositionally biased region" description="Basic and acidic residues" evidence="1">
    <location>
        <begin position="68"/>
        <end position="77"/>
    </location>
</feature>
<gene>
    <name evidence="2" type="ORF">EVAR_100086_1</name>
</gene>
<evidence type="ECO:0000313" key="2">
    <source>
        <dbReference type="EMBL" id="GBP80209.1"/>
    </source>
</evidence>
<protein>
    <submittedName>
        <fullName evidence="2">Uncharacterized protein</fullName>
    </submittedName>
</protein>
<proteinExistence type="predicted"/>
<keyword evidence="3" id="KW-1185">Reference proteome</keyword>
<dbReference type="AlphaFoldDB" id="A0A4C1Z019"/>
<feature type="region of interest" description="Disordered" evidence="1">
    <location>
        <begin position="63"/>
        <end position="89"/>
    </location>
</feature>
<evidence type="ECO:0000256" key="1">
    <source>
        <dbReference type="SAM" id="MobiDB-lite"/>
    </source>
</evidence>
<comment type="caution">
    <text evidence="2">The sequence shown here is derived from an EMBL/GenBank/DDBJ whole genome shotgun (WGS) entry which is preliminary data.</text>
</comment>
<dbReference type="EMBL" id="BGZK01001450">
    <property type="protein sequence ID" value="GBP80209.1"/>
    <property type="molecule type" value="Genomic_DNA"/>
</dbReference>
<name>A0A4C1Z019_EUMVA</name>
<evidence type="ECO:0000313" key="3">
    <source>
        <dbReference type="Proteomes" id="UP000299102"/>
    </source>
</evidence>
<accession>A0A4C1Z019</accession>
<reference evidence="2 3" key="1">
    <citation type="journal article" date="2019" name="Commun. Biol.">
        <title>The bagworm genome reveals a unique fibroin gene that provides high tensile strength.</title>
        <authorList>
            <person name="Kono N."/>
            <person name="Nakamura H."/>
            <person name="Ohtoshi R."/>
            <person name="Tomita M."/>
            <person name="Numata K."/>
            <person name="Arakawa K."/>
        </authorList>
    </citation>
    <scope>NUCLEOTIDE SEQUENCE [LARGE SCALE GENOMIC DNA]</scope>
</reference>
<sequence>MSLVKEHTGPSEAFYLPRVIKEKICSSTVVVYLKTERCRRRVTALWVPLSGHLGIEGHVKFTAPTETSKGDSGRRGESTGLMTFIGRNE</sequence>
<organism evidence="2 3">
    <name type="scientific">Eumeta variegata</name>
    <name type="common">Bagworm moth</name>
    <name type="synonym">Eumeta japonica</name>
    <dbReference type="NCBI Taxonomy" id="151549"/>
    <lineage>
        <taxon>Eukaryota</taxon>
        <taxon>Metazoa</taxon>
        <taxon>Ecdysozoa</taxon>
        <taxon>Arthropoda</taxon>
        <taxon>Hexapoda</taxon>
        <taxon>Insecta</taxon>
        <taxon>Pterygota</taxon>
        <taxon>Neoptera</taxon>
        <taxon>Endopterygota</taxon>
        <taxon>Lepidoptera</taxon>
        <taxon>Glossata</taxon>
        <taxon>Ditrysia</taxon>
        <taxon>Tineoidea</taxon>
        <taxon>Psychidae</taxon>
        <taxon>Oiketicinae</taxon>
        <taxon>Eumeta</taxon>
    </lineage>
</organism>